<keyword evidence="4" id="KW-0804">Transcription</keyword>
<dbReference type="PANTHER" id="PTHR13556:SF2">
    <property type="entry name" value="TRANSCRIPTIONAL ADAPTER 3"/>
    <property type="match status" value="1"/>
</dbReference>
<accession>A0AAD5XVN2</accession>
<dbReference type="Pfam" id="PF10198">
    <property type="entry name" value="Ada3"/>
    <property type="match status" value="1"/>
</dbReference>
<evidence type="ECO:0000313" key="8">
    <source>
        <dbReference type="Proteomes" id="UP001212152"/>
    </source>
</evidence>
<reference evidence="7" key="1">
    <citation type="submission" date="2020-05" db="EMBL/GenBank/DDBJ databases">
        <title>Phylogenomic resolution of chytrid fungi.</title>
        <authorList>
            <person name="Stajich J.E."/>
            <person name="Amses K."/>
            <person name="Simmons R."/>
            <person name="Seto K."/>
            <person name="Myers J."/>
            <person name="Bonds A."/>
            <person name="Quandt C.A."/>
            <person name="Barry K."/>
            <person name="Liu P."/>
            <person name="Grigoriev I."/>
            <person name="Longcore J.E."/>
            <person name="James T.Y."/>
        </authorList>
    </citation>
    <scope>NUCLEOTIDE SEQUENCE</scope>
    <source>
        <strain evidence="7">JEL0379</strain>
    </source>
</reference>
<feature type="compositionally biased region" description="Basic residues" evidence="6">
    <location>
        <begin position="68"/>
        <end position="86"/>
    </location>
</feature>
<feature type="compositionally biased region" description="Low complexity" evidence="6">
    <location>
        <begin position="344"/>
        <end position="366"/>
    </location>
</feature>
<keyword evidence="5" id="KW-0539">Nucleus</keyword>
<dbReference type="PANTHER" id="PTHR13556">
    <property type="entry name" value="TRANSCRIPTIONAL ADAPTER 3-RELATED"/>
    <property type="match status" value="1"/>
</dbReference>
<feature type="compositionally biased region" description="Polar residues" evidence="6">
    <location>
        <begin position="293"/>
        <end position="307"/>
    </location>
</feature>
<feature type="region of interest" description="Disordered" evidence="6">
    <location>
        <begin position="54"/>
        <end position="107"/>
    </location>
</feature>
<evidence type="ECO:0000256" key="4">
    <source>
        <dbReference type="ARBA" id="ARBA00023163"/>
    </source>
</evidence>
<dbReference type="GO" id="GO:0006357">
    <property type="term" value="P:regulation of transcription by RNA polymerase II"/>
    <property type="evidence" value="ECO:0007669"/>
    <property type="project" value="TreeGrafter"/>
</dbReference>
<dbReference type="GO" id="GO:0003713">
    <property type="term" value="F:transcription coactivator activity"/>
    <property type="evidence" value="ECO:0007669"/>
    <property type="project" value="TreeGrafter"/>
</dbReference>
<evidence type="ECO:0000313" key="7">
    <source>
        <dbReference type="EMBL" id="KAJ3184680.1"/>
    </source>
</evidence>
<evidence type="ECO:0000256" key="2">
    <source>
        <dbReference type="ARBA" id="ARBA00005330"/>
    </source>
</evidence>
<dbReference type="EMBL" id="JADGJQ010000003">
    <property type="protein sequence ID" value="KAJ3184680.1"/>
    <property type="molecule type" value="Genomic_DNA"/>
</dbReference>
<dbReference type="Proteomes" id="UP001212152">
    <property type="component" value="Unassembled WGS sequence"/>
</dbReference>
<keyword evidence="3" id="KW-0805">Transcription regulation</keyword>
<dbReference type="InterPro" id="IPR019340">
    <property type="entry name" value="Histone_AcTrfase_su3"/>
</dbReference>
<proteinExistence type="inferred from homology"/>
<sequence length="741" mass="79627">MPVGEFRQRPAGLNCAALDSFLLDDYPTFKRYVDDLRLHVPAKGPESGALLAAASTTTATTATDETTHHHHHHHHHHNHNNHHHHTSPPQPAPPPPPHHFKVSQLPPLPSSTELLRLQQELSALQAIMAVRAGIVGKNKREIDDSLPPEEVAATTTTTTAAAKGVVAPTGSGLITLPATGTHRGGSASGSSAATRLAGADHLGGGGGKVDKRKDWNTKKARVSSAAGDEGGERVVVTEPKIPKIKLRVPKVENVEEQLQFGTPDPPSHTKKRRRDKDLEEASENEDKKRANHGLSTTPTHKNATPSHRGTAPKTKPKSSKKSGAHKNNKLKKRHSVAIEDDDASSVAAATTAAQTPEPDENNTTNTSNKKVGQKSLEGDFTKAKTVQNQIPIATFWTFVDQFYRPLTEEDLKFLEMEGDEVTPYMTPPLGRPWKEQWADEDQKQLLELSAPQSSSSGFHHQFHSDYDLAVPPDATVNASGGGGGGGGGPRHMQALSDRIIASLMENRIIGAFAPRFGAGILPALSAGNAGAESEADVNAMVVDESAAAAAAGAGEADTSDLEHRMRTELRYIGLIDDEEIDPPSQIEPDEISADLAALQSRLRAQTSANRRRRRILLQIATKHMGFQEYNGVLDDINKNIAEAYMKRFRANAKSKSKKRVTRTIGGVNVGGGDMLRPLGETVLQHLKNRRRVVEELGRLLPHEEFGMPATSIYALPAAMTTTTTTATPAVGASAATTPAVV</sequence>
<dbReference type="AlphaFoldDB" id="A0AAD5XVN2"/>
<evidence type="ECO:0000256" key="3">
    <source>
        <dbReference type="ARBA" id="ARBA00023015"/>
    </source>
</evidence>
<comment type="similarity">
    <text evidence="2">Belongs to the NGG1 family.</text>
</comment>
<gene>
    <name evidence="7" type="primary">NGG1</name>
    <name evidence="7" type="ORF">HDU87_004083</name>
</gene>
<feature type="compositionally biased region" description="Low complexity" evidence="6">
    <location>
        <begin position="54"/>
        <end position="64"/>
    </location>
</feature>
<feature type="compositionally biased region" description="Basic and acidic residues" evidence="6">
    <location>
        <begin position="275"/>
        <end position="288"/>
    </location>
</feature>
<dbReference type="GO" id="GO:0000124">
    <property type="term" value="C:SAGA complex"/>
    <property type="evidence" value="ECO:0007669"/>
    <property type="project" value="TreeGrafter"/>
</dbReference>
<name>A0AAD5XVN2_9FUNG</name>
<evidence type="ECO:0000256" key="1">
    <source>
        <dbReference type="ARBA" id="ARBA00004123"/>
    </source>
</evidence>
<feature type="compositionally biased region" description="Basic residues" evidence="6">
    <location>
        <begin position="314"/>
        <end position="335"/>
    </location>
</feature>
<comment type="subcellular location">
    <subcellularLocation>
        <location evidence="1">Nucleus</location>
    </subcellularLocation>
</comment>
<feature type="compositionally biased region" description="Pro residues" evidence="6">
    <location>
        <begin position="88"/>
        <end position="97"/>
    </location>
</feature>
<feature type="region of interest" description="Disordered" evidence="6">
    <location>
        <begin position="177"/>
        <end position="233"/>
    </location>
</feature>
<feature type="region of interest" description="Disordered" evidence="6">
    <location>
        <begin position="255"/>
        <end position="375"/>
    </location>
</feature>
<evidence type="ECO:0000256" key="5">
    <source>
        <dbReference type="ARBA" id="ARBA00023242"/>
    </source>
</evidence>
<comment type="caution">
    <text evidence="7">The sequence shown here is derived from an EMBL/GenBank/DDBJ whole genome shotgun (WGS) entry which is preliminary data.</text>
</comment>
<organism evidence="7 8">
    <name type="scientific">Geranomyces variabilis</name>
    <dbReference type="NCBI Taxonomy" id="109894"/>
    <lineage>
        <taxon>Eukaryota</taxon>
        <taxon>Fungi</taxon>
        <taxon>Fungi incertae sedis</taxon>
        <taxon>Chytridiomycota</taxon>
        <taxon>Chytridiomycota incertae sedis</taxon>
        <taxon>Chytridiomycetes</taxon>
        <taxon>Spizellomycetales</taxon>
        <taxon>Powellomycetaceae</taxon>
        <taxon>Geranomyces</taxon>
    </lineage>
</organism>
<evidence type="ECO:0000256" key="6">
    <source>
        <dbReference type="SAM" id="MobiDB-lite"/>
    </source>
</evidence>
<dbReference type="GO" id="GO:0005634">
    <property type="term" value="C:nucleus"/>
    <property type="evidence" value="ECO:0007669"/>
    <property type="project" value="UniProtKB-SubCell"/>
</dbReference>
<keyword evidence="8" id="KW-1185">Reference proteome</keyword>
<feature type="compositionally biased region" description="Low complexity" evidence="6">
    <location>
        <begin position="188"/>
        <end position="199"/>
    </location>
</feature>
<protein>
    <submittedName>
        <fullName evidence="7">Transcriptional regulator</fullName>
    </submittedName>
</protein>
<feature type="compositionally biased region" description="Basic and acidic residues" evidence="6">
    <location>
        <begin position="208"/>
        <end position="217"/>
    </location>
</feature>